<gene>
    <name evidence="5" type="primary">Cbn-zig-2</name>
    <name evidence="5" type="ORF">CAEBREN_25320</name>
</gene>
<evidence type="ECO:0000259" key="4">
    <source>
        <dbReference type="PROSITE" id="PS50835"/>
    </source>
</evidence>
<dbReference type="InterPro" id="IPR003599">
    <property type="entry name" value="Ig_sub"/>
</dbReference>
<dbReference type="AlphaFoldDB" id="G0MXD2"/>
<dbReference type="SUPFAM" id="SSF48726">
    <property type="entry name" value="Immunoglobulin"/>
    <property type="match status" value="2"/>
</dbReference>
<name>G0MXD2_CAEBE</name>
<organism evidence="6">
    <name type="scientific">Caenorhabditis brenneri</name>
    <name type="common">Nematode worm</name>
    <dbReference type="NCBI Taxonomy" id="135651"/>
    <lineage>
        <taxon>Eukaryota</taxon>
        <taxon>Metazoa</taxon>
        <taxon>Ecdysozoa</taxon>
        <taxon>Nematoda</taxon>
        <taxon>Chromadorea</taxon>
        <taxon>Rhabditida</taxon>
        <taxon>Rhabditina</taxon>
        <taxon>Rhabditomorpha</taxon>
        <taxon>Rhabditoidea</taxon>
        <taxon>Rhabditidae</taxon>
        <taxon>Peloderinae</taxon>
        <taxon>Caenorhabditis</taxon>
    </lineage>
</organism>
<keyword evidence="1" id="KW-0677">Repeat</keyword>
<dbReference type="GO" id="GO:0070593">
    <property type="term" value="P:dendrite self-avoidance"/>
    <property type="evidence" value="ECO:0007669"/>
    <property type="project" value="TreeGrafter"/>
</dbReference>
<sequence length="256" mass="28075">MTKLIALLPIICVAVVASKAIDDSKDSMISEDIQKLAYQIEASKLTAPTKIRIAQGLEDMKAAPGEHITLHCMVLSTPSSVFHWEHNGIRVQEDSNVNIHERMMNIGKEVVGDGTISSFYTIPCVNANSTGIYKCIAFNGHGTVESSAKVTVEGKPTECVSNDKTAPKIITITGIRLQENGRVATLNCRADKPAKFEWTFKGKPIDMNDGRFSVLSYGDLVISNISWSDMGDFTCYARNKYGEDHAEAMLFPTKPN</sequence>
<dbReference type="PANTHER" id="PTHR10075">
    <property type="entry name" value="BASIGIN RELATED"/>
    <property type="match status" value="1"/>
</dbReference>
<feature type="domain" description="Ig-like" evidence="4">
    <location>
        <begin position="48"/>
        <end position="151"/>
    </location>
</feature>
<keyword evidence="6" id="KW-1185">Reference proteome</keyword>
<keyword evidence="3" id="KW-0732">Signal</keyword>
<keyword evidence="2" id="KW-0393">Immunoglobulin domain</keyword>
<dbReference type="GO" id="GO:0005886">
    <property type="term" value="C:plasma membrane"/>
    <property type="evidence" value="ECO:0007669"/>
    <property type="project" value="TreeGrafter"/>
</dbReference>
<evidence type="ECO:0000256" key="1">
    <source>
        <dbReference type="ARBA" id="ARBA00022737"/>
    </source>
</evidence>
<dbReference type="OMA" id="WHERVAW"/>
<protein>
    <submittedName>
        <fullName evidence="5">CBN-ZIG-2 protein</fullName>
    </submittedName>
</protein>
<dbReference type="Proteomes" id="UP000008068">
    <property type="component" value="Unassembled WGS sequence"/>
</dbReference>
<dbReference type="GO" id="GO:0007156">
    <property type="term" value="P:homophilic cell adhesion via plasma membrane adhesion molecules"/>
    <property type="evidence" value="ECO:0007669"/>
    <property type="project" value="TreeGrafter"/>
</dbReference>
<dbReference type="InParanoid" id="G0MXD2"/>
<dbReference type="Gene3D" id="2.60.40.10">
    <property type="entry name" value="Immunoglobulins"/>
    <property type="match status" value="2"/>
</dbReference>
<dbReference type="Pfam" id="PF07679">
    <property type="entry name" value="I-set"/>
    <property type="match status" value="1"/>
</dbReference>
<evidence type="ECO:0000313" key="6">
    <source>
        <dbReference type="Proteomes" id="UP000008068"/>
    </source>
</evidence>
<proteinExistence type="predicted"/>
<dbReference type="Pfam" id="PF13927">
    <property type="entry name" value="Ig_3"/>
    <property type="match status" value="1"/>
</dbReference>
<evidence type="ECO:0000256" key="3">
    <source>
        <dbReference type="SAM" id="SignalP"/>
    </source>
</evidence>
<dbReference type="EMBL" id="GL379818">
    <property type="protein sequence ID" value="EGT46660.1"/>
    <property type="molecule type" value="Genomic_DNA"/>
</dbReference>
<dbReference type="InterPro" id="IPR013098">
    <property type="entry name" value="Ig_I-set"/>
</dbReference>
<dbReference type="InterPro" id="IPR003598">
    <property type="entry name" value="Ig_sub2"/>
</dbReference>
<dbReference type="SMART" id="SM00409">
    <property type="entry name" value="IG"/>
    <property type="match status" value="2"/>
</dbReference>
<feature type="signal peptide" evidence="3">
    <location>
        <begin position="1"/>
        <end position="20"/>
    </location>
</feature>
<dbReference type="GO" id="GO:0098632">
    <property type="term" value="F:cell-cell adhesion mediator activity"/>
    <property type="evidence" value="ECO:0007669"/>
    <property type="project" value="TreeGrafter"/>
</dbReference>
<dbReference type="PANTHER" id="PTHR10075:SF101">
    <property type="entry name" value="ZWEI IG DOMAIN PROTEIN ZIG-3"/>
    <property type="match status" value="1"/>
</dbReference>
<accession>G0MXD2</accession>
<evidence type="ECO:0000256" key="2">
    <source>
        <dbReference type="ARBA" id="ARBA00023319"/>
    </source>
</evidence>
<dbReference type="GO" id="GO:0007411">
    <property type="term" value="P:axon guidance"/>
    <property type="evidence" value="ECO:0007669"/>
    <property type="project" value="TreeGrafter"/>
</dbReference>
<dbReference type="CDD" id="cd00096">
    <property type="entry name" value="Ig"/>
    <property type="match status" value="1"/>
</dbReference>
<dbReference type="SMART" id="SM00408">
    <property type="entry name" value="IGc2"/>
    <property type="match status" value="2"/>
</dbReference>
<dbReference type="HOGENOM" id="CLU_072416_1_0_1"/>
<feature type="chain" id="PRO_5003403793" evidence="3">
    <location>
        <begin position="21"/>
        <end position="256"/>
    </location>
</feature>
<dbReference type="PROSITE" id="PS50835">
    <property type="entry name" value="IG_LIKE"/>
    <property type="match status" value="2"/>
</dbReference>
<dbReference type="FunFam" id="2.60.40.10:FF:002402">
    <property type="entry name" value="Zwei Ig domain protein zig-4"/>
    <property type="match status" value="1"/>
</dbReference>
<dbReference type="OrthoDB" id="6138780at2759"/>
<dbReference type="eggNOG" id="KOG3510">
    <property type="taxonomic scope" value="Eukaryota"/>
</dbReference>
<dbReference type="STRING" id="135651.G0MXD2"/>
<dbReference type="InterPro" id="IPR007110">
    <property type="entry name" value="Ig-like_dom"/>
</dbReference>
<evidence type="ECO:0000313" key="5">
    <source>
        <dbReference type="EMBL" id="EGT46660.1"/>
    </source>
</evidence>
<dbReference type="InterPro" id="IPR013783">
    <property type="entry name" value="Ig-like_fold"/>
</dbReference>
<feature type="domain" description="Ig-like" evidence="4">
    <location>
        <begin position="167"/>
        <end position="251"/>
    </location>
</feature>
<dbReference type="InterPro" id="IPR036179">
    <property type="entry name" value="Ig-like_dom_sf"/>
</dbReference>
<reference evidence="6" key="1">
    <citation type="submission" date="2011-07" db="EMBL/GenBank/DDBJ databases">
        <authorList>
            <consortium name="Caenorhabditis brenneri Sequencing and Analysis Consortium"/>
            <person name="Wilson R.K."/>
        </authorList>
    </citation>
    <scope>NUCLEOTIDE SEQUENCE [LARGE SCALE GENOMIC DNA]</scope>
    <source>
        <strain evidence="6">PB2801</strain>
    </source>
</reference>
<dbReference type="GO" id="GO:0030424">
    <property type="term" value="C:axon"/>
    <property type="evidence" value="ECO:0007669"/>
    <property type="project" value="TreeGrafter"/>
</dbReference>